<accession>A0A495QGM4</accession>
<sequence>MPLEFIGTDPGSEEGQSPTVFIDRARREIVMQSWIADDETLKAVEELFRTVPGHETVIRVPDRMIPALRRALAELEGGDGVGEASPAAGP</sequence>
<comment type="caution">
    <text evidence="1">The sequence shown here is derived from an EMBL/GenBank/DDBJ whole genome shotgun (WGS) entry which is preliminary data.</text>
</comment>
<protein>
    <recommendedName>
        <fullName evidence="3">WYL domain-containing protein</fullName>
    </recommendedName>
</protein>
<keyword evidence="2" id="KW-1185">Reference proteome</keyword>
<dbReference type="AlphaFoldDB" id="A0A495QGM4"/>
<dbReference type="EMBL" id="RBWU01000006">
    <property type="protein sequence ID" value="RKS70933.1"/>
    <property type="molecule type" value="Genomic_DNA"/>
</dbReference>
<organism evidence="1 2">
    <name type="scientific">Actinomadura pelletieri DSM 43383</name>
    <dbReference type="NCBI Taxonomy" id="1120940"/>
    <lineage>
        <taxon>Bacteria</taxon>
        <taxon>Bacillati</taxon>
        <taxon>Actinomycetota</taxon>
        <taxon>Actinomycetes</taxon>
        <taxon>Streptosporangiales</taxon>
        <taxon>Thermomonosporaceae</taxon>
        <taxon>Actinomadura</taxon>
    </lineage>
</organism>
<evidence type="ECO:0008006" key="3">
    <source>
        <dbReference type="Google" id="ProtNLM"/>
    </source>
</evidence>
<reference evidence="1 2" key="1">
    <citation type="submission" date="2018-10" db="EMBL/GenBank/DDBJ databases">
        <title>Genomic Encyclopedia of Archaeal and Bacterial Type Strains, Phase II (KMG-II): from individual species to whole genera.</title>
        <authorList>
            <person name="Goeker M."/>
        </authorList>
    </citation>
    <scope>NUCLEOTIDE SEQUENCE [LARGE SCALE GENOMIC DNA]</scope>
    <source>
        <strain evidence="1 2">DSM 43383</strain>
    </source>
</reference>
<name>A0A495QGM4_9ACTN</name>
<evidence type="ECO:0000313" key="2">
    <source>
        <dbReference type="Proteomes" id="UP000274601"/>
    </source>
</evidence>
<dbReference type="Proteomes" id="UP000274601">
    <property type="component" value="Unassembled WGS sequence"/>
</dbReference>
<evidence type="ECO:0000313" key="1">
    <source>
        <dbReference type="EMBL" id="RKS70933.1"/>
    </source>
</evidence>
<gene>
    <name evidence="1" type="ORF">BZB76_5413</name>
</gene>
<proteinExistence type="predicted"/>